<keyword evidence="3" id="KW-1185">Reference proteome</keyword>
<evidence type="ECO:0000313" key="2">
    <source>
        <dbReference type="EMBL" id="SNB76094.1"/>
    </source>
</evidence>
<evidence type="ECO:0000256" key="1">
    <source>
        <dbReference type="SAM" id="MobiDB-lite"/>
    </source>
</evidence>
<dbReference type="AlphaFoldDB" id="A0A212RTS4"/>
<dbReference type="InParanoid" id="A0A212RTS4"/>
<proteinExistence type="predicted"/>
<dbReference type="EMBL" id="FYEK01000078">
    <property type="protein sequence ID" value="SNB76094.1"/>
    <property type="molecule type" value="Genomic_DNA"/>
</dbReference>
<reference evidence="3" key="1">
    <citation type="submission" date="2017-06" db="EMBL/GenBank/DDBJ databases">
        <authorList>
            <person name="Varghese N."/>
            <person name="Submissions S."/>
        </authorList>
    </citation>
    <scope>NUCLEOTIDE SEQUENCE [LARGE SCALE GENOMIC DNA]</scope>
    <source>
        <strain evidence="3">JAD2</strain>
    </source>
</reference>
<dbReference type="Proteomes" id="UP000197025">
    <property type="component" value="Unassembled WGS sequence"/>
</dbReference>
<organism evidence="2 3">
    <name type="scientific">Thermoflexus hugenholtzii JAD2</name>
    <dbReference type="NCBI Taxonomy" id="877466"/>
    <lineage>
        <taxon>Bacteria</taxon>
        <taxon>Bacillati</taxon>
        <taxon>Chloroflexota</taxon>
        <taxon>Thermoflexia</taxon>
        <taxon>Thermoflexales</taxon>
        <taxon>Thermoflexaceae</taxon>
        <taxon>Thermoflexus</taxon>
    </lineage>
</organism>
<evidence type="ECO:0000313" key="3">
    <source>
        <dbReference type="Proteomes" id="UP000197025"/>
    </source>
</evidence>
<sequence length="97" mass="11107">MGGPAGVGRHRPHDRSPLAGTNRLVRHPWEAPLVTHLTGWLHRPEDLRFWLERPEVELVDTLGAELEAWVRHSLPYRLGGGRLGYAHQTIPTRPWIE</sequence>
<feature type="region of interest" description="Disordered" evidence="1">
    <location>
        <begin position="1"/>
        <end position="21"/>
    </location>
</feature>
<gene>
    <name evidence="2" type="ORF">SAMN02746019_00028120</name>
</gene>
<protein>
    <submittedName>
        <fullName evidence="2">Uncharacterized protein</fullName>
    </submittedName>
</protein>
<name>A0A212RTS4_9CHLR</name>
<accession>A0A212RTS4</accession>
<dbReference type="RefSeq" id="WP_143597635.1">
    <property type="nucleotide sequence ID" value="NZ_FYEK01000078.1"/>
</dbReference>